<evidence type="ECO:0000313" key="9">
    <source>
        <dbReference type="Proteomes" id="UP000231579"/>
    </source>
</evidence>
<evidence type="ECO:0000256" key="2">
    <source>
        <dbReference type="ARBA" id="ARBA00022540"/>
    </source>
</evidence>
<feature type="domain" description="Translation initiation factor 3 C-terminal" evidence="6">
    <location>
        <begin position="85"/>
        <end position="168"/>
    </location>
</feature>
<dbReference type="Pfam" id="PF00707">
    <property type="entry name" value="IF3_C"/>
    <property type="match status" value="1"/>
</dbReference>
<gene>
    <name evidence="4" type="primary">infC</name>
    <name evidence="8" type="ORF">COU97_01595</name>
</gene>
<dbReference type="EMBL" id="PFEM01000023">
    <property type="protein sequence ID" value="PJE70103.1"/>
    <property type="molecule type" value="Genomic_DNA"/>
</dbReference>
<comment type="subunit">
    <text evidence="4">Monomer.</text>
</comment>
<protein>
    <recommendedName>
        <fullName evidence="4 5">Translation initiation factor IF-3</fullName>
    </recommendedName>
</protein>
<dbReference type="PANTHER" id="PTHR10938">
    <property type="entry name" value="TRANSLATION INITIATION FACTOR IF-3"/>
    <property type="match status" value="1"/>
</dbReference>
<comment type="caution">
    <text evidence="8">The sequence shown here is derived from an EMBL/GenBank/DDBJ whole genome shotgun (WGS) entry which is preliminary data.</text>
</comment>
<organism evidence="8 9">
    <name type="scientific">Candidatus Shapirobacteria bacterium CG10_big_fil_rev_8_21_14_0_10_48_15</name>
    <dbReference type="NCBI Taxonomy" id="1974484"/>
    <lineage>
        <taxon>Bacteria</taxon>
        <taxon>Candidatus Shapironibacteriota</taxon>
    </lineage>
</organism>
<dbReference type="Proteomes" id="UP000231579">
    <property type="component" value="Unassembled WGS sequence"/>
</dbReference>
<dbReference type="SUPFAM" id="SSF54364">
    <property type="entry name" value="Translation initiation factor IF3, N-terminal domain"/>
    <property type="match status" value="1"/>
</dbReference>
<comment type="subcellular location">
    <subcellularLocation>
        <location evidence="4">Cytoplasm</location>
    </subcellularLocation>
</comment>
<dbReference type="HAMAP" id="MF_00080">
    <property type="entry name" value="IF_3"/>
    <property type="match status" value="1"/>
</dbReference>
<reference evidence="9" key="1">
    <citation type="submission" date="2017-09" db="EMBL/GenBank/DDBJ databases">
        <title>Depth-based differentiation of microbial function through sediment-hosted aquifers and enrichment of novel symbionts in the deep terrestrial subsurface.</title>
        <authorList>
            <person name="Probst A.J."/>
            <person name="Ladd B."/>
            <person name="Jarett J.K."/>
            <person name="Geller-Mcgrath D.E."/>
            <person name="Sieber C.M.K."/>
            <person name="Emerson J.B."/>
            <person name="Anantharaman K."/>
            <person name="Thomas B.C."/>
            <person name="Malmstrom R."/>
            <person name="Stieglmeier M."/>
            <person name="Klingl A."/>
            <person name="Woyke T."/>
            <person name="Ryan C.M."/>
            <person name="Banfield J.F."/>
        </authorList>
    </citation>
    <scope>NUCLEOTIDE SEQUENCE [LARGE SCALE GENOMIC DNA]</scope>
</reference>
<comment type="similarity">
    <text evidence="1 4">Belongs to the IF-3 family.</text>
</comment>
<keyword evidence="3 4" id="KW-0648">Protein biosynthesis</keyword>
<dbReference type="AlphaFoldDB" id="A0A2M8L780"/>
<dbReference type="PANTHER" id="PTHR10938:SF0">
    <property type="entry name" value="TRANSLATION INITIATION FACTOR IF-3, MITOCHONDRIAL"/>
    <property type="match status" value="1"/>
</dbReference>
<keyword evidence="2 4" id="KW-0396">Initiation factor</keyword>
<proteinExistence type="inferred from homology"/>
<dbReference type="Gene3D" id="3.30.110.10">
    <property type="entry name" value="Translation initiation factor 3 (IF-3), C-terminal domain"/>
    <property type="match status" value="1"/>
</dbReference>
<evidence type="ECO:0000259" key="7">
    <source>
        <dbReference type="Pfam" id="PF05198"/>
    </source>
</evidence>
<evidence type="ECO:0000256" key="1">
    <source>
        <dbReference type="ARBA" id="ARBA00005439"/>
    </source>
</evidence>
<dbReference type="NCBIfam" id="TIGR00168">
    <property type="entry name" value="infC"/>
    <property type="match status" value="1"/>
</dbReference>
<dbReference type="InterPro" id="IPR036787">
    <property type="entry name" value="T_IF-3_N_sf"/>
</dbReference>
<evidence type="ECO:0000256" key="5">
    <source>
        <dbReference type="NCBIfam" id="TIGR00168"/>
    </source>
</evidence>
<name>A0A2M8L780_9BACT</name>
<dbReference type="SUPFAM" id="SSF55200">
    <property type="entry name" value="Translation initiation factor IF3, C-terminal domain"/>
    <property type="match status" value="1"/>
</dbReference>
<dbReference type="GO" id="GO:0043022">
    <property type="term" value="F:ribosome binding"/>
    <property type="evidence" value="ECO:0007669"/>
    <property type="project" value="TreeGrafter"/>
</dbReference>
<sequence>MVKVFYRLNQYIQADKIRVIDEAGKQIGVMSREEALSQARQKGLDLVEIAPHAKPPVGKIIDFKKFRFQEEKKRQREKKSAKKSELKEIRLSPFMAENDRQYKIKRAGEFLSQGNKVKLSLMFRGRQITKKSFGYGQLALASQQLAGTGEVEFGPKLTGNRLEMTLTPIKGAKDGQKK</sequence>
<dbReference type="Gene3D" id="3.10.20.80">
    <property type="entry name" value="Translation initiation factor 3 (IF-3), N-terminal domain"/>
    <property type="match status" value="1"/>
</dbReference>
<dbReference type="InterPro" id="IPR001288">
    <property type="entry name" value="Translation_initiation_fac_3"/>
</dbReference>
<dbReference type="GO" id="GO:0032790">
    <property type="term" value="P:ribosome disassembly"/>
    <property type="evidence" value="ECO:0007669"/>
    <property type="project" value="TreeGrafter"/>
</dbReference>
<dbReference type="GO" id="GO:0016020">
    <property type="term" value="C:membrane"/>
    <property type="evidence" value="ECO:0007669"/>
    <property type="project" value="TreeGrafter"/>
</dbReference>
<dbReference type="InterPro" id="IPR019815">
    <property type="entry name" value="Translation_initiation_fac_3_C"/>
</dbReference>
<evidence type="ECO:0000313" key="8">
    <source>
        <dbReference type="EMBL" id="PJE70103.1"/>
    </source>
</evidence>
<comment type="function">
    <text evidence="4">IF-3 binds to the 30S ribosomal subunit and shifts the equilibrium between 70S ribosomes and their 50S and 30S subunits in favor of the free subunits, thus enhancing the availability of 30S subunits on which protein synthesis initiation begins.</text>
</comment>
<evidence type="ECO:0000256" key="4">
    <source>
        <dbReference type="HAMAP-Rule" id="MF_00080"/>
    </source>
</evidence>
<dbReference type="GO" id="GO:0003743">
    <property type="term" value="F:translation initiation factor activity"/>
    <property type="evidence" value="ECO:0007669"/>
    <property type="project" value="UniProtKB-UniRule"/>
</dbReference>
<evidence type="ECO:0000256" key="3">
    <source>
        <dbReference type="ARBA" id="ARBA00022917"/>
    </source>
</evidence>
<evidence type="ECO:0000259" key="6">
    <source>
        <dbReference type="Pfam" id="PF00707"/>
    </source>
</evidence>
<dbReference type="GO" id="GO:0005829">
    <property type="term" value="C:cytosol"/>
    <property type="evidence" value="ECO:0007669"/>
    <property type="project" value="TreeGrafter"/>
</dbReference>
<accession>A0A2M8L780</accession>
<dbReference type="InterPro" id="IPR036788">
    <property type="entry name" value="T_IF-3_C_sf"/>
</dbReference>
<dbReference type="Pfam" id="PF05198">
    <property type="entry name" value="IF3_N"/>
    <property type="match status" value="1"/>
</dbReference>
<dbReference type="InterPro" id="IPR019814">
    <property type="entry name" value="Translation_initiation_fac_3_N"/>
</dbReference>
<feature type="domain" description="Translation initiation factor 3 N-terminal" evidence="7">
    <location>
        <begin position="9"/>
        <end position="75"/>
    </location>
</feature>
<keyword evidence="4" id="KW-0963">Cytoplasm</keyword>